<dbReference type="OrthoDB" id="3016640at2759"/>
<keyword evidence="1" id="KW-0732">Signal</keyword>
<dbReference type="GO" id="GO:0005576">
    <property type="term" value="C:extracellular region"/>
    <property type="evidence" value="ECO:0007669"/>
    <property type="project" value="TreeGrafter"/>
</dbReference>
<accession>A0A8H5F577</accession>
<evidence type="ECO:0000313" key="2">
    <source>
        <dbReference type="EMBL" id="KAF5324149.1"/>
    </source>
</evidence>
<sequence length="181" mass="18081">MRLASIFAVLACSVVARASTVANVLADIAQINHDWTVYDNKIVAFPNSGGTLSAALAIHTAAGTIVTDTNTGTTDTNNVTPLPVSAADATSILSAVNTLKPVIISALTDIVAKKPGFVALPVGGLPALIKSDLTNLQTATLAFEAALIAKAPASPASLLVSATALTSSINAALATALAAYS</sequence>
<dbReference type="Proteomes" id="UP000567179">
    <property type="component" value="Unassembled WGS sequence"/>
</dbReference>
<comment type="caution">
    <text evidence="2">The sequence shown here is derived from an EMBL/GenBank/DDBJ whole genome shotgun (WGS) entry which is preliminary data.</text>
</comment>
<dbReference type="Gene3D" id="1.20.1280.140">
    <property type="match status" value="1"/>
</dbReference>
<dbReference type="InterPro" id="IPR021054">
    <property type="entry name" value="Cell_wall_mannoprotein_1"/>
</dbReference>
<dbReference type="AlphaFoldDB" id="A0A8H5F577"/>
<feature type="chain" id="PRO_5034834239" evidence="1">
    <location>
        <begin position="19"/>
        <end position="181"/>
    </location>
</feature>
<evidence type="ECO:0000256" key="1">
    <source>
        <dbReference type="SAM" id="SignalP"/>
    </source>
</evidence>
<keyword evidence="3" id="KW-1185">Reference proteome</keyword>
<gene>
    <name evidence="2" type="ORF">D9619_011307</name>
</gene>
<name>A0A8H5F577_9AGAR</name>
<dbReference type="PANTHER" id="PTHR38123">
    <property type="entry name" value="CELL WALL SERINE-THREONINE-RICH GALACTOMANNOPROTEIN MP1 (AFU_ORTHOLOGUE AFUA_4G03240)"/>
    <property type="match status" value="1"/>
</dbReference>
<evidence type="ECO:0000313" key="3">
    <source>
        <dbReference type="Proteomes" id="UP000567179"/>
    </source>
</evidence>
<reference evidence="2 3" key="1">
    <citation type="journal article" date="2020" name="ISME J.">
        <title>Uncovering the hidden diversity of litter-decomposition mechanisms in mushroom-forming fungi.</title>
        <authorList>
            <person name="Floudas D."/>
            <person name="Bentzer J."/>
            <person name="Ahren D."/>
            <person name="Johansson T."/>
            <person name="Persson P."/>
            <person name="Tunlid A."/>
        </authorList>
    </citation>
    <scope>NUCLEOTIDE SEQUENCE [LARGE SCALE GENOMIC DNA]</scope>
    <source>
        <strain evidence="2 3">CBS 101986</strain>
    </source>
</reference>
<organism evidence="2 3">
    <name type="scientific">Psilocybe cf. subviscida</name>
    <dbReference type="NCBI Taxonomy" id="2480587"/>
    <lineage>
        <taxon>Eukaryota</taxon>
        <taxon>Fungi</taxon>
        <taxon>Dikarya</taxon>
        <taxon>Basidiomycota</taxon>
        <taxon>Agaricomycotina</taxon>
        <taxon>Agaricomycetes</taxon>
        <taxon>Agaricomycetidae</taxon>
        <taxon>Agaricales</taxon>
        <taxon>Agaricineae</taxon>
        <taxon>Strophariaceae</taxon>
        <taxon>Psilocybe</taxon>
    </lineage>
</organism>
<dbReference type="Pfam" id="PF12296">
    <property type="entry name" value="HsbA"/>
    <property type="match status" value="1"/>
</dbReference>
<proteinExistence type="predicted"/>
<protein>
    <submittedName>
        <fullName evidence="2">Uncharacterized protein</fullName>
    </submittedName>
</protein>
<dbReference type="EMBL" id="JAACJJ010000016">
    <property type="protein sequence ID" value="KAF5324149.1"/>
    <property type="molecule type" value="Genomic_DNA"/>
</dbReference>
<dbReference type="PANTHER" id="PTHR38123:SF1">
    <property type="entry name" value="HYDROPHOBIC SURFACE BINDING PROTEIN"/>
    <property type="match status" value="1"/>
</dbReference>
<feature type="signal peptide" evidence="1">
    <location>
        <begin position="1"/>
        <end position="18"/>
    </location>
</feature>